<comment type="caution">
    <text evidence="2">The sequence shown here is derived from an EMBL/GenBank/DDBJ whole genome shotgun (WGS) entry which is preliminary data.</text>
</comment>
<keyword evidence="1" id="KW-0812">Transmembrane</keyword>
<evidence type="ECO:0000313" key="3">
    <source>
        <dbReference type="Proteomes" id="UP000191905"/>
    </source>
</evidence>
<feature type="transmembrane region" description="Helical" evidence="1">
    <location>
        <begin position="66"/>
        <end position="91"/>
    </location>
</feature>
<keyword evidence="1" id="KW-0472">Membrane</keyword>
<proteinExistence type="predicted"/>
<feature type="transmembrane region" description="Helical" evidence="1">
    <location>
        <begin position="26"/>
        <end position="45"/>
    </location>
</feature>
<evidence type="ECO:0000256" key="1">
    <source>
        <dbReference type="SAM" id="Phobius"/>
    </source>
</evidence>
<dbReference type="STRING" id="1873176.BFN67_01715"/>
<keyword evidence="1" id="KW-1133">Transmembrane helix</keyword>
<name>A0A1V8RWZ2_9HYPH</name>
<dbReference type="Proteomes" id="UP000191905">
    <property type="component" value="Unassembled WGS sequence"/>
</dbReference>
<evidence type="ECO:0008006" key="4">
    <source>
        <dbReference type="Google" id="ProtNLM"/>
    </source>
</evidence>
<reference evidence="2 3" key="1">
    <citation type="journal article" date="2016" name="Int. J. Syst. Evol. Microbiol.">
        <title>Pseudaminobacter manganicus sp. nov., isolated from sludge of a manganese mine.</title>
        <authorList>
            <person name="Li J."/>
            <person name="Huang J."/>
            <person name="Liao S."/>
            <person name="Wang G."/>
        </authorList>
    </citation>
    <scope>NUCLEOTIDE SEQUENCE [LARGE SCALE GENOMIC DNA]</scope>
    <source>
        <strain evidence="2 3">JH-7</strain>
    </source>
</reference>
<protein>
    <recommendedName>
        <fullName evidence="4">VanZ-like domain-containing protein</fullName>
    </recommendedName>
</protein>
<sequence length="148" mass="16120">MTGDAASSPWLCRGASAWEFPRARRHVPIVAFAGGAGLILWFGLLSTFPEPARNILPIRFDLAEHVVAFCWLSFAGLLAWNRTWIVVVGLILSAGLLELAQLIDSLHEASLLDWVASTAGVVFGWALSAVVRRILARRRAFVVQGNAL</sequence>
<organism evidence="2 3">
    <name type="scientific">Manganibacter manganicus</name>
    <dbReference type="NCBI Taxonomy" id="1873176"/>
    <lineage>
        <taxon>Bacteria</taxon>
        <taxon>Pseudomonadati</taxon>
        <taxon>Pseudomonadota</taxon>
        <taxon>Alphaproteobacteria</taxon>
        <taxon>Hyphomicrobiales</taxon>
        <taxon>Phyllobacteriaceae</taxon>
        <taxon>Manganibacter</taxon>
    </lineage>
</organism>
<accession>A0A1V8RWZ2</accession>
<dbReference type="AlphaFoldDB" id="A0A1V8RWZ2"/>
<evidence type="ECO:0000313" key="2">
    <source>
        <dbReference type="EMBL" id="OQM77579.1"/>
    </source>
</evidence>
<gene>
    <name evidence="2" type="ORF">BFN67_01715</name>
</gene>
<dbReference type="EMBL" id="MDET01000001">
    <property type="protein sequence ID" value="OQM77579.1"/>
    <property type="molecule type" value="Genomic_DNA"/>
</dbReference>
<dbReference type="OrthoDB" id="7871045at2"/>
<keyword evidence="3" id="KW-1185">Reference proteome</keyword>
<feature type="transmembrane region" description="Helical" evidence="1">
    <location>
        <begin position="111"/>
        <end position="131"/>
    </location>
</feature>
<dbReference type="RefSeq" id="WP_080917842.1">
    <property type="nucleotide sequence ID" value="NZ_MDET01000001.1"/>
</dbReference>